<dbReference type="SUPFAM" id="SSF52540">
    <property type="entry name" value="P-loop containing nucleoside triphosphate hydrolases"/>
    <property type="match status" value="1"/>
</dbReference>
<dbReference type="InterPro" id="IPR027417">
    <property type="entry name" value="P-loop_NTPase"/>
</dbReference>
<dbReference type="EMBL" id="MU004232">
    <property type="protein sequence ID" value="KAF2671783.1"/>
    <property type="molecule type" value="Genomic_DNA"/>
</dbReference>
<dbReference type="OrthoDB" id="3231855at2759"/>
<sequence length="237" mass="26049">MPKNNLIQLSGPPGSGKSTTARLLSGPLNATIIDNDLLKSFFLENSVTSGAIDPFDEAAKLAYRLQWVLAEEFMAQGSTSASQEGKSQGREGATRSIIIDCVVNYNEVLETGQALADKYGWIYHYVEIRADSLDLLDSRMKRRVPLRSQRTGVLGRPRDMPANAQMIESEVGMEDSGARKNGSGEDIGVEVEKMKQKLKEKWMNPKRPADGGIVVSATGDLEERKVYILDKILGTDK</sequence>
<name>A0A6A6UJX7_9PEZI</name>
<dbReference type="Gene3D" id="3.40.50.300">
    <property type="entry name" value="P-loop containing nucleotide triphosphate hydrolases"/>
    <property type="match status" value="1"/>
</dbReference>
<dbReference type="AlphaFoldDB" id="A0A6A6UJX7"/>
<protein>
    <recommendedName>
        <fullName evidence="3">P-loop containing nucleoside triphosphate hydrolase protein</fullName>
    </recommendedName>
</protein>
<keyword evidence="2" id="KW-1185">Reference proteome</keyword>
<accession>A0A6A6UJX7</accession>
<proteinExistence type="predicted"/>
<evidence type="ECO:0000313" key="2">
    <source>
        <dbReference type="Proteomes" id="UP000799302"/>
    </source>
</evidence>
<reference evidence="1" key="1">
    <citation type="journal article" date="2020" name="Stud. Mycol.">
        <title>101 Dothideomycetes genomes: a test case for predicting lifestyles and emergence of pathogens.</title>
        <authorList>
            <person name="Haridas S."/>
            <person name="Albert R."/>
            <person name="Binder M."/>
            <person name="Bloem J."/>
            <person name="Labutti K."/>
            <person name="Salamov A."/>
            <person name="Andreopoulos B."/>
            <person name="Baker S."/>
            <person name="Barry K."/>
            <person name="Bills G."/>
            <person name="Bluhm B."/>
            <person name="Cannon C."/>
            <person name="Castanera R."/>
            <person name="Culley D."/>
            <person name="Daum C."/>
            <person name="Ezra D."/>
            <person name="Gonzalez J."/>
            <person name="Henrissat B."/>
            <person name="Kuo A."/>
            <person name="Liang C."/>
            <person name="Lipzen A."/>
            <person name="Lutzoni F."/>
            <person name="Magnuson J."/>
            <person name="Mondo S."/>
            <person name="Nolan M."/>
            <person name="Ohm R."/>
            <person name="Pangilinan J."/>
            <person name="Park H.-J."/>
            <person name="Ramirez L."/>
            <person name="Alfaro M."/>
            <person name="Sun H."/>
            <person name="Tritt A."/>
            <person name="Yoshinaga Y."/>
            <person name="Zwiers L.-H."/>
            <person name="Turgeon B."/>
            <person name="Goodwin S."/>
            <person name="Spatafora J."/>
            <person name="Crous P."/>
            <person name="Grigoriev I."/>
        </authorList>
    </citation>
    <scope>NUCLEOTIDE SEQUENCE</scope>
    <source>
        <strain evidence="1">CBS 115976</strain>
    </source>
</reference>
<gene>
    <name evidence="1" type="ORF">BT63DRAFT_180010</name>
</gene>
<evidence type="ECO:0000313" key="1">
    <source>
        <dbReference type="EMBL" id="KAF2671783.1"/>
    </source>
</evidence>
<dbReference type="Proteomes" id="UP000799302">
    <property type="component" value="Unassembled WGS sequence"/>
</dbReference>
<organism evidence="1 2">
    <name type="scientific">Microthyrium microscopicum</name>
    <dbReference type="NCBI Taxonomy" id="703497"/>
    <lineage>
        <taxon>Eukaryota</taxon>
        <taxon>Fungi</taxon>
        <taxon>Dikarya</taxon>
        <taxon>Ascomycota</taxon>
        <taxon>Pezizomycotina</taxon>
        <taxon>Dothideomycetes</taxon>
        <taxon>Dothideomycetes incertae sedis</taxon>
        <taxon>Microthyriales</taxon>
        <taxon>Microthyriaceae</taxon>
        <taxon>Microthyrium</taxon>
    </lineage>
</organism>
<evidence type="ECO:0008006" key="3">
    <source>
        <dbReference type="Google" id="ProtNLM"/>
    </source>
</evidence>